<keyword evidence="2" id="KW-0812">Transmembrane</keyword>
<reference evidence="3" key="1">
    <citation type="submission" date="2021-06" db="EMBL/GenBank/DDBJ databases">
        <authorList>
            <person name="Hodson N. C."/>
            <person name="Mongue J. A."/>
            <person name="Jaron S. K."/>
        </authorList>
    </citation>
    <scope>NUCLEOTIDE SEQUENCE</scope>
</reference>
<evidence type="ECO:0000313" key="4">
    <source>
        <dbReference type="Proteomes" id="UP000708208"/>
    </source>
</evidence>
<protein>
    <submittedName>
        <fullName evidence="3">Uncharacterized protein</fullName>
    </submittedName>
</protein>
<name>A0A8J2P372_9HEXA</name>
<keyword evidence="2" id="KW-0472">Membrane</keyword>
<evidence type="ECO:0000313" key="3">
    <source>
        <dbReference type="EMBL" id="CAG7729334.1"/>
    </source>
</evidence>
<feature type="compositionally biased region" description="Basic and acidic residues" evidence="1">
    <location>
        <begin position="39"/>
        <end position="48"/>
    </location>
</feature>
<sequence>LLDKVSVRTLSMVSYELEDVGKRRKEEAMAGRRAGQSKPKTDRDRSSDDVVFDGTRQRGGHVINLSAMVMIGNVRCLNIGAGDQDLDVTTTHPSIWTYDTLTKVLFVFILCLLALILCAFLSKSNDKLHVNSQSNKSSNLSEQTV</sequence>
<feature type="non-terminal residue" evidence="3">
    <location>
        <position position="1"/>
    </location>
</feature>
<keyword evidence="4" id="KW-1185">Reference proteome</keyword>
<organism evidence="3 4">
    <name type="scientific">Allacma fusca</name>
    <dbReference type="NCBI Taxonomy" id="39272"/>
    <lineage>
        <taxon>Eukaryota</taxon>
        <taxon>Metazoa</taxon>
        <taxon>Ecdysozoa</taxon>
        <taxon>Arthropoda</taxon>
        <taxon>Hexapoda</taxon>
        <taxon>Collembola</taxon>
        <taxon>Symphypleona</taxon>
        <taxon>Sminthuridae</taxon>
        <taxon>Allacma</taxon>
    </lineage>
</organism>
<comment type="caution">
    <text evidence="3">The sequence shown here is derived from an EMBL/GenBank/DDBJ whole genome shotgun (WGS) entry which is preliminary data.</text>
</comment>
<feature type="transmembrane region" description="Helical" evidence="2">
    <location>
        <begin position="104"/>
        <end position="122"/>
    </location>
</feature>
<gene>
    <name evidence="3" type="ORF">AFUS01_LOCUS18058</name>
</gene>
<feature type="region of interest" description="Disordered" evidence="1">
    <location>
        <begin position="26"/>
        <end position="51"/>
    </location>
</feature>
<dbReference type="EMBL" id="CAJVCH010176770">
    <property type="protein sequence ID" value="CAG7729334.1"/>
    <property type="molecule type" value="Genomic_DNA"/>
</dbReference>
<dbReference type="Proteomes" id="UP000708208">
    <property type="component" value="Unassembled WGS sequence"/>
</dbReference>
<feature type="non-terminal residue" evidence="3">
    <location>
        <position position="145"/>
    </location>
</feature>
<evidence type="ECO:0000256" key="2">
    <source>
        <dbReference type="SAM" id="Phobius"/>
    </source>
</evidence>
<proteinExistence type="predicted"/>
<keyword evidence="2" id="KW-1133">Transmembrane helix</keyword>
<dbReference type="AlphaFoldDB" id="A0A8J2P372"/>
<evidence type="ECO:0000256" key="1">
    <source>
        <dbReference type="SAM" id="MobiDB-lite"/>
    </source>
</evidence>
<accession>A0A8J2P372</accession>